<dbReference type="Proteomes" id="UP001419268">
    <property type="component" value="Unassembled WGS sequence"/>
</dbReference>
<keyword evidence="2" id="KW-1185">Reference proteome</keyword>
<organism evidence="1 2">
    <name type="scientific">Stephania cephalantha</name>
    <dbReference type="NCBI Taxonomy" id="152367"/>
    <lineage>
        <taxon>Eukaryota</taxon>
        <taxon>Viridiplantae</taxon>
        <taxon>Streptophyta</taxon>
        <taxon>Embryophyta</taxon>
        <taxon>Tracheophyta</taxon>
        <taxon>Spermatophyta</taxon>
        <taxon>Magnoliopsida</taxon>
        <taxon>Ranunculales</taxon>
        <taxon>Menispermaceae</taxon>
        <taxon>Menispermoideae</taxon>
        <taxon>Cissampelideae</taxon>
        <taxon>Stephania</taxon>
    </lineage>
</organism>
<comment type="caution">
    <text evidence="1">The sequence shown here is derived from an EMBL/GenBank/DDBJ whole genome shotgun (WGS) entry which is preliminary data.</text>
</comment>
<sequence>MKKKGKGKAKVVKVLLHLSQSLWNKSSPSLFCFKTPKRKRRKLSFLSCTWTLVQKLQTLSGRSKEEKG</sequence>
<proteinExistence type="predicted"/>
<gene>
    <name evidence="1" type="ORF">Scep_028001</name>
</gene>
<evidence type="ECO:0000313" key="1">
    <source>
        <dbReference type="EMBL" id="KAK9088919.1"/>
    </source>
</evidence>
<accession>A0AAP0HJ35</accession>
<dbReference type="EMBL" id="JBBNAG010000012">
    <property type="protein sequence ID" value="KAK9088919.1"/>
    <property type="molecule type" value="Genomic_DNA"/>
</dbReference>
<reference evidence="1 2" key="1">
    <citation type="submission" date="2024-01" db="EMBL/GenBank/DDBJ databases">
        <title>Genome assemblies of Stephania.</title>
        <authorList>
            <person name="Yang L."/>
        </authorList>
    </citation>
    <scope>NUCLEOTIDE SEQUENCE [LARGE SCALE GENOMIC DNA]</scope>
    <source>
        <strain evidence="1">JXDWG</strain>
        <tissue evidence="1">Leaf</tissue>
    </source>
</reference>
<dbReference type="AlphaFoldDB" id="A0AAP0HJ35"/>
<name>A0AAP0HJ35_9MAGN</name>
<evidence type="ECO:0000313" key="2">
    <source>
        <dbReference type="Proteomes" id="UP001419268"/>
    </source>
</evidence>
<protein>
    <submittedName>
        <fullName evidence="1">Uncharacterized protein</fullName>
    </submittedName>
</protein>